<dbReference type="GO" id="GO:0008408">
    <property type="term" value="F:3'-5' exonuclease activity"/>
    <property type="evidence" value="ECO:0007669"/>
    <property type="project" value="TreeGrafter"/>
</dbReference>
<protein>
    <submittedName>
        <fullName evidence="4">Exonuclease</fullName>
    </submittedName>
</protein>
<dbReference type="SUPFAM" id="SSF53098">
    <property type="entry name" value="Ribonuclease H-like"/>
    <property type="match status" value="1"/>
</dbReference>
<keyword evidence="4" id="KW-0269">Exonuclease</keyword>
<name>A0A150WST4_BDEBC</name>
<feature type="domain" description="Exonuclease" evidence="3">
    <location>
        <begin position="11"/>
        <end position="177"/>
    </location>
</feature>
<dbReference type="PANTHER" id="PTHR30231:SF41">
    <property type="entry name" value="DNA POLYMERASE III SUBUNIT EPSILON"/>
    <property type="match status" value="1"/>
</dbReference>
<keyword evidence="4" id="KW-0378">Hydrolase</keyword>
<dbReference type="GO" id="GO:0003887">
    <property type="term" value="F:DNA-directed DNA polymerase activity"/>
    <property type="evidence" value="ECO:0007669"/>
    <property type="project" value="InterPro"/>
</dbReference>
<gene>
    <name evidence="4" type="ORF">AZI86_03235</name>
</gene>
<dbReference type="Proteomes" id="UP000075320">
    <property type="component" value="Unassembled WGS sequence"/>
</dbReference>
<dbReference type="PANTHER" id="PTHR30231">
    <property type="entry name" value="DNA POLYMERASE III SUBUNIT EPSILON"/>
    <property type="match status" value="1"/>
</dbReference>
<dbReference type="GO" id="GO:0003677">
    <property type="term" value="F:DNA binding"/>
    <property type="evidence" value="ECO:0007669"/>
    <property type="project" value="InterPro"/>
</dbReference>
<comment type="caution">
    <text evidence="4">The sequence shown here is derived from an EMBL/GenBank/DDBJ whole genome shotgun (WGS) entry which is preliminary data.</text>
</comment>
<keyword evidence="5" id="KW-1185">Reference proteome</keyword>
<dbReference type="Pfam" id="PF00929">
    <property type="entry name" value="RNase_T"/>
    <property type="match status" value="1"/>
</dbReference>
<sequence>MNLDLPLNQYSFVAFDTETSGAYPIGHDVVEFGAVKWFQGQEVGRLQFLLKPRELMTEFIIGIHGITNEMVATSPQMSEKIEEIHNFFKGSIVLAHHAPFDLGFLTVEFEKARLSLPMEPALCTSLLSRKWIHGVENHKLQTLVKHLQIDGGQAHRAYDDAKACLHVALACFEKMGEGVTLKRAIESQGKNLWWKDYSLMLNSEEKIKVLIEAILNKKDVDMIYQGGSKKGETRRLTPIGIVRNPDGDFLQAHCHQEQTAKRYYMNKIGDVALVF</sequence>
<reference evidence="4 5" key="1">
    <citation type="submission" date="2016-03" db="EMBL/GenBank/DDBJ databases">
        <authorList>
            <person name="Ploux O."/>
        </authorList>
    </citation>
    <scope>NUCLEOTIDE SEQUENCE [LARGE SCALE GENOMIC DNA]</scope>
    <source>
        <strain evidence="4 5">R0</strain>
    </source>
</reference>
<dbReference type="NCBIfam" id="TIGR00573">
    <property type="entry name" value="dnaq"/>
    <property type="match status" value="1"/>
</dbReference>
<evidence type="ECO:0000259" key="3">
    <source>
        <dbReference type="SMART" id="SM00479"/>
    </source>
</evidence>
<dbReference type="PROSITE" id="PS52050">
    <property type="entry name" value="WYL"/>
    <property type="match status" value="1"/>
</dbReference>
<evidence type="ECO:0000313" key="4">
    <source>
        <dbReference type="EMBL" id="KYG67448.1"/>
    </source>
</evidence>
<dbReference type="InterPro" id="IPR006054">
    <property type="entry name" value="DnaQ"/>
</dbReference>
<dbReference type="InterPro" id="IPR036397">
    <property type="entry name" value="RNaseH_sf"/>
</dbReference>
<dbReference type="InterPro" id="IPR012337">
    <property type="entry name" value="RNaseH-like_sf"/>
</dbReference>
<dbReference type="Pfam" id="PF13280">
    <property type="entry name" value="WYL"/>
    <property type="match status" value="1"/>
</dbReference>
<dbReference type="GO" id="GO:0005829">
    <property type="term" value="C:cytosol"/>
    <property type="evidence" value="ECO:0007669"/>
    <property type="project" value="TreeGrafter"/>
</dbReference>
<evidence type="ECO:0000256" key="1">
    <source>
        <dbReference type="ARBA" id="ARBA00025483"/>
    </source>
</evidence>
<dbReference type="AlphaFoldDB" id="A0A150WST4"/>
<dbReference type="FunFam" id="3.30.420.10:FF:000045">
    <property type="entry name" value="3'-5' exonuclease DinG"/>
    <property type="match status" value="1"/>
</dbReference>
<dbReference type="SMART" id="SM00479">
    <property type="entry name" value="EXOIII"/>
    <property type="match status" value="1"/>
</dbReference>
<comment type="subunit">
    <text evidence="2">DNA polymerase III contains a core (composed of alpha, epsilon and theta chains) that associates with a tau subunit. This core dimerizes to form the POLIII' complex. PolIII' associates with the gamma complex (composed of gamma, delta, delta', psi and chi chains) and with the beta chain to form the complete DNA polymerase III complex.</text>
</comment>
<evidence type="ECO:0000256" key="2">
    <source>
        <dbReference type="ARBA" id="ARBA00026073"/>
    </source>
</evidence>
<dbReference type="EMBL" id="LUKE01000001">
    <property type="protein sequence ID" value="KYG67448.1"/>
    <property type="molecule type" value="Genomic_DNA"/>
</dbReference>
<dbReference type="GO" id="GO:0045004">
    <property type="term" value="P:DNA replication proofreading"/>
    <property type="evidence" value="ECO:0007669"/>
    <property type="project" value="TreeGrafter"/>
</dbReference>
<evidence type="ECO:0000313" key="5">
    <source>
        <dbReference type="Proteomes" id="UP000075320"/>
    </source>
</evidence>
<comment type="function">
    <text evidence="1">DNA polymerase III is a complex, multichain enzyme responsible for most of the replicative synthesis in bacteria. The epsilon subunit contain the editing function and is a proofreading 3'-5' exonuclease.</text>
</comment>
<dbReference type="CDD" id="cd06127">
    <property type="entry name" value="DEDDh"/>
    <property type="match status" value="1"/>
</dbReference>
<dbReference type="InterPro" id="IPR013520">
    <property type="entry name" value="Ribonucl_H"/>
</dbReference>
<dbReference type="InterPro" id="IPR026881">
    <property type="entry name" value="WYL_dom"/>
</dbReference>
<accession>A0A150WST4</accession>
<dbReference type="Gene3D" id="3.30.420.10">
    <property type="entry name" value="Ribonuclease H-like superfamily/Ribonuclease H"/>
    <property type="match status" value="1"/>
</dbReference>
<organism evidence="4 5">
    <name type="scientific">Bdellovibrio bacteriovorus</name>
    <dbReference type="NCBI Taxonomy" id="959"/>
    <lineage>
        <taxon>Bacteria</taxon>
        <taxon>Pseudomonadati</taxon>
        <taxon>Bdellovibrionota</taxon>
        <taxon>Bdellovibrionia</taxon>
        <taxon>Bdellovibrionales</taxon>
        <taxon>Pseudobdellovibrionaceae</taxon>
        <taxon>Bdellovibrio</taxon>
    </lineage>
</organism>
<proteinExistence type="predicted"/>
<keyword evidence="4" id="KW-0540">Nuclease</keyword>
<dbReference type="RefSeq" id="WP_061835033.1">
    <property type="nucleotide sequence ID" value="NZ_LUKE01000001.1"/>
</dbReference>
<dbReference type="OrthoDB" id="5289675at2"/>